<evidence type="ECO:0000256" key="1">
    <source>
        <dbReference type="SAM" id="MobiDB-lite"/>
    </source>
</evidence>
<organism evidence="2 3">
    <name type="scientific">Nezara viridula</name>
    <name type="common">Southern green stink bug</name>
    <name type="synonym">Cimex viridulus</name>
    <dbReference type="NCBI Taxonomy" id="85310"/>
    <lineage>
        <taxon>Eukaryota</taxon>
        <taxon>Metazoa</taxon>
        <taxon>Ecdysozoa</taxon>
        <taxon>Arthropoda</taxon>
        <taxon>Hexapoda</taxon>
        <taxon>Insecta</taxon>
        <taxon>Pterygota</taxon>
        <taxon>Neoptera</taxon>
        <taxon>Paraneoptera</taxon>
        <taxon>Hemiptera</taxon>
        <taxon>Heteroptera</taxon>
        <taxon>Panheteroptera</taxon>
        <taxon>Pentatomomorpha</taxon>
        <taxon>Pentatomoidea</taxon>
        <taxon>Pentatomidae</taxon>
        <taxon>Pentatominae</taxon>
        <taxon>Nezara</taxon>
    </lineage>
</organism>
<dbReference type="Proteomes" id="UP001152798">
    <property type="component" value="Chromosome 5"/>
</dbReference>
<protein>
    <submittedName>
        <fullName evidence="2">Uncharacterized protein</fullName>
    </submittedName>
</protein>
<dbReference type="EMBL" id="OV725081">
    <property type="protein sequence ID" value="CAH1402381.1"/>
    <property type="molecule type" value="Genomic_DNA"/>
</dbReference>
<evidence type="ECO:0000313" key="3">
    <source>
        <dbReference type="Proteomes" id="UP001152798"/>
    </source>
</evidence>
<sequence length="135" mass="15049">MEVLEALSQLPTAKLPLFTSEYPPFRYYGKVFILDRVVIHLGMSEIESKPDYVGCHITTWAVLCNVTIALSSWASRPEVTAGGEQVRPSAVQRHRRSESAEAADPDPSQPLFNDSLLDFRGMLMGKTNESEGDFM</sequence>
<dbReference type="AlphaFoldDB" id="A0A9P0HIY9"/>
<name>A0A9P0HIY9_NEZVI</name>
<keyword evidence="3" id="KW-1185">Reference proteome</keyword>
<proteinExistence type="predicted"/>
<reference evidence="2" key="1">
    <citation type="submission" date="2022-01" db="EMBL/GenBank/DDBJ databases">
        <authorList>
            <person name="King R."/>
        </authorList>
    </citation>
    <scope>NUCLEOTIDE SEQUENCE</scope>
</reference>
<gene>
    <name evidence="2" type="ORF">NEZAVI_LOCUS11211</name>
</gene>
<evidence type="ECO:0000313" key="2">
    <source>
        <dbReference type="EMBL" id="CAH1402381.1"/>
    </source>
</evidence>
<accession>A0A9P0HIY9</accession>
<feature type="region of interest" description="Disordered" evidence="1">
    <location>
        <begin position="78"/>
        <end position="112"/>
    </location>
</feature>